<feature type="compositionally biased region" description="Low complexity" evidence="1">
    <location>
        <begin position="134"/>
        <end position="154"/>
    </location>
</feature>
<proteinExistence type="predicted"/>
<dbReference type="Proteomes" id="UP001189429">
    <property type="component" value="Unassembled WGS sequence"/>
</dbReference>
<comment type="caution">
    <text evidence="2">The sequence shown here is derived from an EMBL/GenBank/DDBJ whole genome shotgun (WGS) entry which is preliminary data.</text>
</comment>
<keyword evidence="3" id="KW-1185">Reference proteome</keyword>
<feature type="non-terminal residue" evidence="2">
    <location>
        <position position="1"/>
    </location>
</feature>
<evidence type="ECO:0000256" key="1">
    <source>
        <dbReference type="SAM" id="MobiDB-lite"/>
    </source>
</evidence>
<gene>
    <name evidence="2" type="ORF">PCOR1329_LOCUS2948</name>
</gene>
<feature type="compositionally biased region" description="Basic and acidic residues" evidence="1">
    <location>
        <begin position="156"/>
        <end position="165"/>
    </location>
</feature>
<accession>A0ABN9PH66</accession>
<name>A0ABN9PH66_9DINO</name>
<evidence type="ECO:0000313" key="3">
    <source>
        <dbReference type="Proteomes" id="UP001189429"/>
    </source>
</evidence>
<feature type="compositionally biased region" description="Basic residues" evidence="1">
    <location>
        <begin position="106"/>
        <end position="133"/>
    </location>
</feature>
<protein>
    <submittedName>
        <fullName evidence="2">Uncharacterized protein</fullName>
    </submittedName>
</protein>
<feature type="non-terminal residue" evidence="2">
    <location>
        <position position="165"/>
    </location>
</feature>
<feature type="compositionally biased region" description="Low complexity" evidence="1">
    <location>
        <begin position="76"/>
        <end position="94"/>
    </location>
</feature>
<organism evidence="2 3">
    <name type="scientific">Prorocentrum cordatum</name>
    <dbReference type="NCBI Taxonomy" id="2364126"/>
    <lineage>
        <taxon>Eukaryota</taxon>
        <taxon>Sar</taxon>
        <taxon>Alveolata</taxon>
        <taxon>Dinophyceae</taxon>
        <taxon>Prorocentrales</taxon>
        <taxon>Prorocentraceae</taxon>
        <taxon>Prorocentrum</taxon>
    </lineage>
</organism>
<reference evidence="2" key="1">
    <citation type="submission" date="2023-10" db="EMBL/GenBank/DDBJ databases">
        <authorList>
            <person name="Chen Y."/>
            <person name="Shah S."/>
            <person name="Dougan E. K."/>
            <person name="Thang M."/>
            <person name="Chan C."/>
        </authorList>
    </citation>
    <scope>NUCLEOTIDE SEQUENCE [LARGE SCALE GENOMIC DNA]</scope>
</reference>
<dbReference type="EMBL" id="CAUYUJ010000751">
    <property type="protein sequence ID" value="CAK0792306.1"/>
    <property type="molecule type" value="Genomic_DNA"/>
</dbReference>
<sequence length="165" mass="18333">IAVGRGRRRRLQALGEATLSPGSPCRRPTKATPSPACPCSRRRREEASRCLRPRRRTPPPPPGAAATSTRPRRRWALQPAAPALPPRRQTARPAPDCRSPWACRSSRLRAQLRRPLHRRGRRAVRRGRRRRGHASAAIAGPEAFAAAGRSSRSRAVGHEPRTDRL</sequence>
<evidence type="ECO:0000313" key="2">
    <source>
        <dbReference type="EMBL" id="CAK0792306.1"/>
    </source>
</evidence>
<feature type="region of interest" description="Disordered" evidence="1">
    <location>
        <begin position="1"/>
        <end position="165"/>
    </location>
</feature>
<feature type="compositionally biased region" description="Basic residues" evidence="1">
    <location>
        <begin position="1"/>
        <end position="11"/>
    </location>
</feature>